<dbReference type="EMBL" id="JAGFMF010011718">
    <property type="protein sequence ID" value="KAG8515105.1"/>
    <property type="molecule type" value="Genomic_DNA"/>
</dbReference>
<evidence type="ECO:0000256" key="5">
    <source>
        <dbReference type="ARBA" id="ARBA00022786"/>
    </source>
</evidence>
<dbReference type="InterPro" id="IPR000569">
    <property type="entry name" value="HECT_dom"/>
</dbReference>
<dbReference type="OrthoDB" id="5987976at2759"/>
<evidence type="ECO:0000313" key="10">
    <source>
        <dbReference type="Proteomes" id="UP000700334"/>
    </source>
</evidence>
<dbReference type="GO" id="GO:0061630">
    <property type="term" value="F:ubiquitin protein ligase activity"/>
    <property type="evidence" value="ECO:0007669"/>
    <property type="project" value="UniProtKB-EC"/>
</dbReference>
<protein>
    <recommendedName>
        <fullName evidence="3">HECT-type E3 ubiquitin transferase</fullName>
        <ecNumber evidence="3">2.3.2.26</ecNumber>
    </recommendedName>
</protein>
<feature type="active site" description="Glycyl thioester intermediate" evidence="6">
    <location>
        <position position="374"/>
    </location>
</feature>
<organism evidence="9 10">
    <name type="scientific">Galemys pyrenaicus</name>
    <name type="common">Iberian desman</name>
    <name type="synonym">Pyrenean desman</name>
    <dbReference type="NCBI Taxonomy" id="202257"/>
    <lineage>
        <taxon>Eukaryota</taxon>
        <taxon>Metazoa</taxon>
        <taxon>Chordata</taxon>
        <taxon>Craniata</taxon>
        <taxon>Vertebrata</taxon>
        <taxon>Euteleostomi</taxon>
        <taxon>Mammalia</taxon>
        <taxon>Eutheria</taxon>
        <taxon>Laurasiatheria</taxon>
        <taxon>Eulipotyphla</taxon>
        <taxon>Talpidae</taxon>
        <taxon>Galemys</taxon>
    </lineage>
</organism>
<feature type="domain" description="HECT" evidence="8">
    <location>
        <begin position="1"/>
        <end position="406"/>
    </location>
</feature>
<dbReference type="CDD" id="cd00078">
    <property type="entry name" value="HECTc"/>
    <property type="match status" value="1"/>
</dbReference>
<feature type="compositionally biased region" description="Basic and acidic residues" evidence="7">
    <location>
        <begin position="144"/>
        <end position="179"/>
    </location>
</feature>
<gene>
    <name evidence="9" type="ORF">J0S82_016477</name>
</gene>
<dbReference type="Gene3D" id="3.30.2160.10">
    <property type="entry name" value="Hect, E3 ligase catalytic domain"/>
    <property type="match status" value="1"/>
</dbReference>
<dbReference type="PROSITE" id="PS50237">
    <property type="entry name" value="HECT"/>
    <property type="match status" value="1"/>
</dbReference>
<comment type="caution">
    <text evidence="9">The sequence shown here is derived from an EMBL/GenBank/DDBJ whole genome shotgun (WGS) entry which is preliminary data.</text>
</comment>
<dbReference type="SMART" id="SM00119">
    <property type="entry name" value="HECTc"/>
    <property type="match status" value="1"/>
</dbReference>
<dbReference type="InterPro" id="IPR050409">
    <property type="entry name" value="E3_ubiq-protein_ligase"/>
</dbReference>
<evidence type="ECO:0000313" key="9">
    <source>
        <dbReference type="EMBL" id="KAG8515105.1"/>
    </source>
</evidence>
<feature type="region of interest" description="Disordered" evidence="7">
    <location>
        <begin position="138"/>
        <end position="182"/>
    </location>
</feature>
<reference evidence="9" key="1">
    <citation type="journal article" date="2021" name="Evol. Appl.">
        <title>The genome of the Pyrenean desman and the effects of bottlenecks and inbreeding on the genomic landscape of an endangered species.</title>
        <authorList>
            <person name="Escoda L."/>
            <person name="Castresana J."/>
        </authorList>
    </citation>
    <scope>NUCLEOTIDE SEQUENCE</scope>
    <source>
        <strain evidence="9">IBE-C5619</strain>
    </source>
</reference>
<keyword evidence="4" id="KW-0808">Transferase</keyword>
<dbReference type="FunFam" id="3.30.2410.10:FF:000042">
    <property type="entry name" value="MKIAA1625 protein"/>
    <property type="match status" value="1"/>
</dbReference>
<comment type="pathway">
    <text evidence="2">Protein modification; protein ubiquitination.</text>
</comment>
<sequence>MCSRFRFSGRILGLALIHQYLLDAFFTRPFYKALLRLPCDLSDLEYLDEEFHQSLQWMKDNNITDILDLTFTVNEEVFGQVCGIKINKNLKKSLRAPGLLLYPSARIIENLPCALLPLHPGVGICRGGHAQVGAPVLDTGINGRRHEDARTVRTDRENRQQQQQQREEAAERVTERELKSGGANTQVTEKNKKEYIERMVKWRVERGVVQQTEALVRGFYEVVDSRLVSVFDARELELVIAGTAEIDLNDWRNNTEYRGGYHDGHLVIRWFWAAVERFNNEQRLRLLQFVTGTSSVPYEGFAALRGSNGLRRFCIEKWGKITSLPRYIRSSCQPLGNLLKRANFRLITDISKPVVSLKQTPLPMFSPSFRAHTCFNRLDLPPYPSYSMLYEKLLTAVEETSTFGLE</sequence>
<name>A0A8J6DPD5_GALPY</name>
<dbReference type="Proteomes" id="UP000700334">
    <property type="component" value="Unassembled WGS sequence"/>
</dbReference>
<dbReference type="Gene3D" id="3.30.2410.10">
    <property type="entry name" value="Hect, E3 ligase catalytic domain"/>
    <property type="match status" value="1"/>
</dbReference>
<evidence type="ECO:0000256" key="2">
    <source>
        <dbReference type="ARBA" id="ARBA00004906"/>
    </source>
</evidence>
<dbReference type="FunFam" id="3.90.1750.10:FF:000036">
    <property type="entry name" value="E3 ubiquitin-protein ligase HECW2"/>
    <property type="match status" value="1"/>
</dbReference>
<proteinExistence type="predicted"/>
<accession>A0A8J6DPD5</accession>
<evidence type="ECO:0000256" key="6">
    <source>
        <dbReference type="PROSITE-ProRule" id="PRU00104"/>
    </source>
</evidence>
<evidence type="ECO:0000256" key="4">
    <source>
        <dbReference type="ARBA" id="ARBA00022679"/>
    </source>
</evidence>
<dbReference type="Pfam" id="PF00632">
    <property type="entry name" value="HECT"/>
    <property type="match status" value="1"/>
</dbReference>
<comment type="catalytic activity">
    <reaction evidence="1">
        <text>S-ubiquitinyl-[E2 ubiquitin-conjugating enzyme]-L-cysteine + [acceptor protein]-L-lysine = [E2 ubiquitin-conjugating enzyme]-L-cysteine + N(6)-ubiquitinyl-[acceptor protein]-L-lysine.</text>
        <dbReference type="EC" id="2.3.2.26"/>
    </reaction>
</comment>
<evidence type="ECO:0000256" key="1">
    <source>
        <dbReference type="ARBA" id="ARBA00000885"/>
    </source>
</evidence>
<dbReference type="GO" id="GO:0048814">
    <property type="term" value="P:regulation of dendrite morphogenesis"/>
    <property type="evidence" value="ECO:0007669"/>
    <property type="project" value="TreeGrafter"/>
</dbReference>
<dbReference type="GO" id="GO:0006511">
    <property type="term" value="P:ubiquitin-dependent protein catabolic process"/>
    <property type="evidence" value="ECO:0007669"/>
    <property type="project" value="TreeGrafter"/>
</dbReference>
<evidence type="ECO:0000259" key="8">
    <source>
        <dbReference type="PROSITE" id="PS50237"/>
    </source>
</evidence>
<evidence type="ECO:0000256" key="7">
    <source>
        <dbReference type="SAM" id="MobiDB-lite"/>
    </source>
</evidence>
<dbReference type="EC" id="2.3.2.26" evidence="3"/>
<dbReference type="SUPFAM" id="SSF56204">
    <property type="entry name" value="Hect, E3 ligase catalytic domain"/>
    <property type="match status" value="1"/>
</dbReference>
<keyword evidence="5 6" id="KW-0833">Ubl conjugation pathway</keyword>
<dbReference type="AlphaFoldDB" id="A0A8J6DPD5"/>
<dbReference type="PANTHER" id="PTHR11254:SF79">
    <property type="entry name" value="E3 UBIQUITIN-PROTEIN LIGASE HECW1"/>
    <property type="match status" value="1"/>
</dbReference>
<dbReference type="PANTHER" id="PTHR11254">
    <property type="entry name" value="HECT DOMAIN UBIQUITIN-PROTEIN LIGASE"/>
    <property type="match status" value="1"/>
</dbReference>
<evidence type="ECO:0000256" key="3">
    <source>
        <dbReference type="ARBA" id="ARBA00012485"/>
    </source>
</evidence>
<dbReference type="GO" id="GO:0016567">
    <property type="term" value="P:protein ubiquitination"/>
    <property type="evidence" value="ECO:0007669"/>
    <property type="project" value="TreeGrafter"/>
</dbReference>
<dbReference type="Gene3D" id="3.90.1750.10">
    <property type="entry name" value="Hect, E3 ligase catalytic domains"/>
    <property type="match status" value="1"/>
</dbReference>
<dbReference type="InterPro" id="IPR035983">
    <property type="entry name" value="Hect_E3_ubiquitin_ligase"/>
</dbReference>
<dbReference type="GO" id="GO:0005737">
    <property type="term" value="C:cytoplasm"/>
    <property type="evidence" value="ECO:0007669"/>
    <property type="project" value="TreeGrafter"/>
</dbReference>
<keyword evidence="10" id="KW-1185">Reference proteome</keyword>